<accession>A0A6J5LT55</accession>
<dbReference type="CDD" id="cd07012">
    <property type="entry name" value="PBP2_Bug_TTT"/>
    <property type="match status" value="1"/>
</dbReference>
<dbReference type="InterPro" id="IPR042100">
    <property type="entry name" value="Bug_dom1"/>
</dbReference>
<protein>
    <submittedName>
        <fullName evidence="1">PBP2_Bug_TTT domain containing protein</fullName>
    </submittedName>
</protein>
<organism evidence="1">
    <name type="scientific">uncultured Caudovirales phage</name>
    <dbReference type="NCBI Taxonomy" id="2100421"/>
    <lineage>
        <taxon>Viruses</taxon>
        <taxon>Duplodnaviria</taxon>
        <taxon>Heunggongvirae</taxon>
        <taxon>Uroviricota</taxon>
        <taxon>Caudoviricetes</taxon>
        <taxon>Peduoviridae</taxon>
        <taxon>Maltschvirus</taxon>
        <taxon>Maltschvirus maltsch</taxon>
    </lineage>
</organism>
<dbReference type="PANTHER" id="PTHR42928">
    <property type="entry name" value="TRICARBOXYLATE-BINDING PROTEIN"/>
    <property type="match status" value="1"/>
</dbReference>
<reference evidence="1" key="1">
    <citation type="submission" date="2020-04" db="EMBL/GenBank/DDBJ databases">
        <authorList>
            <person name="Chiriac C."/>
            <person name="Salcher M."/>
            <person name="Ghai R."/>
            <person name="Kavagutti S V."/>
        </authorList>
    </citation>
    <scope>NUCLEOTIDE SEQUENCE</scope>
</reference>
<name>A0A6J5LT55_9CAUD</name>
<dbReference type="Gene3D" id="3.40.190.150">
    <property type="entry name" value="Bordetella uptake gene, domain 1"/>
    <property type="match status" value="1"/>
</dbReference>
<dbReference type="Gene3D" id="3.40.190.10">
    <property type="entry name" value="Periplasmic binding protein-like II"/>
    <property type="match status" value="1"/>
</dbReference>
<proteinExistence type="predicted"/>
<evidence type="ECO:0000313" key="1">
    <source>
        <dbReference type="EMBL" id="CAB4137734.1"/>
    </source>
</evidence>
<dbReference type="Pfam" id="PF03401">
    <property type="entry name" value="TctC"/>
    <property type="match status" value="1"/>
</dbReference>
<dbReference type="InterPro" id="IPR005064">
    <property type="entry name" value="BUG"/>
</dbReference>
<gene>
    <name evidence="1" type="ORF">UFOVP328_66</name>
</gene>
<dbReference type="PANTHER" id="PTHR42928:SF5">
    <property type="entry name" value="BLR1237 PROTEIN"/>
    <property type="match status" value="1"/>
</dbReference>
<sequence length="318" mass="34719">MKKLLALLLLAPALALAWAPPKTVVSTVGFAPGSGNEVSFRIVSSIVEKQHPGTSYIVQNKPGGGESVGVNWFAQQPTNGSNLYIASQQGLFTATETWFPGLLKINPMEMEFVTTIAKSPLAVVAHVSSPTNTPAQLLERMKNTKQPMNFALGAPAHQLVFEYLMEHVKGDRQLIQTATYKGPAQAVQDVAGNQVEFGILPIAIAKPLIDAGKVKPIALAGDQRLTQIPNVPLWKDTVPGLVVNAAWMIMLPPGSPKEQVEYYNRVFVPAINSPEAKKLFDDNLMFTVKAEQTPEGARAFMSQLIRKWEPYVKRIKPN</sequence>
<dbReference type="EMBL" id="LR796341">
    <property type="protein sequence ID" value="CAB4137734.1"/>
    <property type="molecule type" value="Genomic_DNA"/>
</dbReference>
<dbReference type="SUPFAM" id="SSF53850">
    <property type="entry name" value="Periplasmic binding protein-like II"/>
    <property type="match status" value="1"/>
</dbReference>